<dbReference type="OrthoDB" id="3250044at2759"/>
<evidence type="ECO:0000313" key="2">
    <source>
        <dbReference type="Proteomes" id="UP000717328"/>
    </source>
</evidence>
<protein>
    <submittedName>
        <fullName evidence="1">Uncharacterized protein</fullName>
    </submittedName>
</protein>
<reference evidence="1" key="2">
    <citation type="submission" date="2021-10" db="EMBL/GenBank/DDBJ databases">
        <title>Phylogenomics reveals ancestral predisposition of the termite-cultivated fungus Termitomyces towards a domesticated lifestyle.</title>
        <authorList>
            <person name="Auxier B."/>
            <person name="Grum-Grzhimaylo A."/>
            <person name="Cardenas M.E."/>
            <person name="Lodge J.D."/>
            <person name="Laessoe T."/>
            <person name="Pedersen O."/>
            <person name="Smith M.E."/>
            <person name="Kuyper T.W."/>
            <person name="Franco-Molano E.A."/>
            <person name="Baroni T.J."/>
            <person name="Aanen D.K."/>
        </authorList>
    </citation>
    <scope>NUCLEOTIDE SEQUENCE</scope>
    <source>
        <strain evidence="1">D49</strain>
    </source>
</reference>
<dbReference type="Proteomes" id="UP000717328">
    <property type="component" value="Unassembled WGS sequence"/>
</dbReference>
<proteinExistence type="predicted"/>
<name>A0A9P7K377_9AGAR</name>
<dbReference type="AlphaFoldDB" id="A0A9P7K377"/>
<keyword evidence="2" id="KW-1185">Reference proteome</keyword>
<reference evidence="1" key="1">
    <citation type="submission" date="2021-02" db="EMBL/GenBank/DDBJ databases">
        <authorList>
            <person name="Nieuwenhuis M."/>
            <person name="Van De Peppel L.J.J."/>
        </authorList>
    </citation>
    <scope>NUCLEOTIDE SEQUENCE</scope>
    <source>
        <strain evidence="1">D49</strain>
    </source>
</reference>
<organism evidence="1 2">
    <name type="scientific">Sphagnurus paluster</name>
    <dbReference type="NCBI Taxonomy" id="117069"/>
    <lineage>
        <taxon>Eukaryota</taxon>
        <taxon>Fungi</taxon>
        <taxon>Dikarya</taxon>
        <taxon>Basidiomycota</taxon>
        <taxon>Agaricomycotina</taxon>
        <taxon>Agaricomycetes</taxon>
        <taxon>Agaricomycetidae</taxon>
        <taxon>Agaricales</taxon>
        <taxon>Tricholomatineae</taxon>
        <taxon>Lyophyllaceae</taxon>
        <taxon>Sphagnurus</taxon>
    </lineage>
</organism>
<sequence length="160" mass="18448">MNQEFQAQVIAACKEHRAKNLSYDNLNDKNSLYVGEYFVKFGYQRDLEPERATQEFFFNHAQAQQPQTSTPRPPCIAKIVHHFVEKYTMYLVMERIKLQESPPDLAARIHEAMKWLSEVPPPPNSTLGPVGGGPIRHKFFQEFVAPFTFPGYQDARSVCE</sequence>
<comment type="caution">
    <text evidence="1">The sequence shown here is derived from an EMBL/GenBank/DDBJ whole genome shotgun (WGS) entry which is preliminary data.</text>
</comment>
<gene>
    <name evidence="1" type="ORF">H0H81_001317</name>
</gene>
<dbReference type="EMBL" id="JABCKI010006330">
    <property type="protein sequence ID" value="KAG5634635.1"/>
    <property type="molecule type" value="Genomic_DNA"/>
</dbReference>
<accession>A0A9P7K377</accession>
<evidence type="ECO:0000313" key="1">
    <source>
        <dbReference type="EMBL" id="KAG5634635.1"/>
    </source>
</evidence>